<dbReference type="InterPro" id="IPR007634">
    <property type="entry name" value="RNA_pol_sigma_54_DNA-bd"/>
</dbReference>
<evidence type="ECO:0000256" key="7">
    <source>
        <dbReference type="ARBA" id="ARBA00023125"/>
    </source>
</evidence>
<evidence type="ECO:0000256" key="8">
    <source>
        <dbReference type="ARBA" id="ARBA00023163"/>
    </source>
</evidence>
<evidence type="ECO:0000259" key="10">
    <source>
        <dbReference type="Pfam" id="PF04552"/>
    </source>
</evidence>
<feature type="compositionally biased region" description="Acidic residues" evidence="9">
    <location>
        <begin position="26"/>
        <end position="44"/>
    </location>
</feature>
<dbReference type="NCBIfam" id="TIGR02395">
    <property type="entry name" value="rpoN_sigma"/>
    <property type="match status" value="1"/>
</dbReference>
<evidence type="ECO:0000256" key="4">
    <source>
        <dbReference type="ARBA" id="ARBA00022695"/>
    </source>
</evidence>
<proteinExistence type="inferred from homology"/>
<evidence type="ECO:0000256" key="6">
    <source>
        <dbReference type="ARBA" id="ARBA00023082"/>
    </source>
</evidence>
<accession>A0A381VB66</accession>
<dbReference type="PIRSF" id="PIRSF000774">
    <property type="entry name" value="RpoN"/>
    <property type="match status" value="1"/>
</dbReference>
<dbReference type="GO" id="GO:0000428">
    <property type="term" value="C:DNA-directed RNA polymerase complex"/>
    <property type="evidence" value="ECO:0007669"/>
    <property type="project" value="UniProtKB-KW"/>
</dbReference>
<dbReference type="GO" id="GO:0003677">
    <property type="term" value="F:DNA binding"/>
    <property type="evidence" value="ECO:0007669"/>
    <property type="project" value="UniProtKB-KW"/>
</dbReference>
<feature type="domain" description="RNA polymerase sigma factor 54 core-binding" evidence="11">
    <location>
        <begin position="74"/>
        <end position="250"/>
    </location>
</feature>
<dbReference type="PANTHER" id="PTHR32248">
    <property type="entry name" value="RNA POLYMERASE SIGMA-54 FACTOR"/>
    <property type="match status" value="1"/>
</dbReference>
<dbReference type="PANTHER" id="PTHR32248:SF4">
    <property type="entry name" value="RNA POLYMERASE SIGMA-54 FACTOR"/>
    <property type="match status" value="1"/>
</dbReference>
<sequence>MLQLNSLSFEAYILNELESNPVLESVDQETETEQETFEEEDNSLDMDPIDYDYEIIQPKGEQKNLLDLPLPDNPDFVEILVKQLDDYSLSSLERSLCEEIIWNIDERGYLDIELTMIADRFDLNEEDLFPILNIVQNLEPKGIGSRNLKECLLVQLNEDIHSLPYLIVSECYDDFIHKRFEKIENYFKCTRDELKAALKQIGKLNPHPGEGKITGRETVIPDLIIYKREGKWVIRTNDKGIPELVINEMYKDLSAGKSLVEKDKKYLKERVESAGMLIEAVKQRRHTLTAVMESIIRRQPAFFNGDIEVLEPMKLQDIADEINVDISTVSRSTRGKYVDTPFGIFELKSFFTGTVELGDGQVVSNRKAKKSLKELIENEDKKYPITDEEILALMKDRGFPLARRTIAKYRKQLNIPVARLRRII</sequence>
<keyword evidence="5" id="KW-0805">Transcription regulation</keyword>
<dbReference type="Gene3D" id="1.10.10.60">
    <property type="entry name" value="Homeodomain-like"/>
    <property type="match status" value="1"/>
</dbReference>
<dbReference type="EMBL" id="UINC01008216">
    <property type="protein sequence ID" value="SVA37018.1"/>
    <property type="molecule type" value="Genomic_DNA"/>
</dbReference>
<dbReference type="Pfam" id="PF04552">
    <property type="entry name" value="Sigma54_DBD"/>
    <property type="match status" value="1"/>
</dbReference>
<keyword evidence="6" id="KW-0731">Sigma factor</keyword>
<protein>
    <recommendedName>
        <fullName evidence="13">RNA polymerase sigma-54 factor</fullName>
    </recommendedName>
</protein>
<evidence type="ECO:0008006" key="13">
    <source>
        <dbReference type="Google" id="ProtNLM"/>
    </source>
</evidence>
<dbReference type="AlphaFoldDB" id="A0A381VB66"/>
<evidence type="ECO:0000256" key="9">
    <source>
        <dbReference type="SAM" id="MobiDB-lite"/>
    </source>
</evidence>
<keyword evidence="3" id="KW-0808">Transferase</keyword>
<keyword evidence="8" id="KW-0804">Transcription</keyword>
<name>A0A381VB66_9ZZZZ</name>
<gene>
    <name evidence="12" type="ORF">METZ01_LOCUS89872</name>
</gene>
<keyword evidence="7" id="KW-0238">DNA-binding</keyword>
<organism evidence="12">
    <name type="scientific">marine metagenome</name>
    <dbReference type="NCBI Taxonomy" id="408172"/>
    <lineage>
        <taxon>unclassified sequences</taxon>
        <taxon>metagenomes</taxon>
        <taxon>ecological metagenomes</taxon>
    </lineage>
</organism>
<evidence type="ECO:0000256" key="1">
    <source>
        <dbReference type="ARBA" id="ARBA00008798"/>
    </source>
</evidence>
<feature type="region of interest" description="Disordered" evidence="9">
    <location>
        <begin position="22"/>
        <end position="44"/>
    </location>
</feature>
<dbReference type="GO" id="GO:0001216">
    <property type="term" value="F:DNA-binding transcription activator activity"/>
    <property type="evidence" value="ECO:0007669"/>
    <property type="project" value="InterPro"/>
</dbReference>
<dbReference type="GO" id="GO:0016779">
    <property type="term" value="F:nucleotidyltransferase activity"/>
    <property type="evidence" value="ECO:0007669"/>
    <property type="project" value="UniProtKB-KW"/>
</dbReference>
<dbReference type="InterPro" id="IPR038709">
    <property type="entry name" value="RpoN_core-bd_sf"/>
</dbReference>
<dbReference type="GO" id="GO:0016987">
    <property type="term" value="F:sigma factor activity"/>
    <property type="evidence" value="ECO:0007669"/>
    <property type="project" value="UniProtKB-KW"/>
</dbReference>
<evidence type="ECO:0000256" key="3">
    <source>
        <dbReference type="ARBA" id="ARBA00022679"/>
    </source>
</evidence>
<dbReference type="InterPro" id="IPR000394">
    <property type="entry name" value="RNA_pol_sigma_54"/>
</dbReference>
<dbReference type="PROSITE" id="PS50044">
    <property type="entry name" value="SIGMA54_3"/>
    <property type="match status" value="1"/>
</dbReference>
<dbReference type="InterPro" id="IPR007046">
    <property type="entry name" value="RNA_pol_sigma_54_core-bd"/>
</dbReference>
<dbReference type="PRINTS" id="PR00045">
    <property type="entry name" value="SIGMA54FCT"/>
</dbReference>
<keyword evidence="4" id="KW-0548">Nucleotidyltransferase</keyword>
<evidence type="ECO:0000259" key="11">
    <source>
        <dbReference type="Pfam" id="PF04963"/>
    </source>
</evidence>
<keyword evidence="2" id="KW-0240">DNA-directed RNA polymerase</keyword>
<evidence type="ECO:0000256" key="5">
    <source>
        <dbReference type="ARBA" id="ARBA00023015"/>
    </source>
</evidence>
<reference evidence="12" key="1">
    <citation type="submission" date="2018-05" db="EMBL/GenBank/DDBJ databases">
        <authorList>
            <person name="Lanie J.A."/>
            <person name="Ng W.-L."/>
            <person name="Kazmierczak K.M."/>
            <person name="Andrzejewski T.M."/>
            <person name="Davidsen T.M."/>
            <person name="Wayne K.J."/>
            <person name="Tettelin H."/>
            <person name="Glass J.I."/>
            <person name="Rusch D."/>
            <person name="Podicherti R."/>
            <person name="Tsui H.-C.T."/>
            <person name="Winkler M.E."/>
        </authorList>
    </citation>
    <scope>NUCLEOTIDE SEQUENCE</scope>
</reference>
<dbReference type="Gene3D" id="1.10.10.1330">
    <property type="entry name" value="RNA polymerase sigma-54 factor, core-binding domain"/>
    <property type="match status" value="1"/>
</dbReference>
<dbReference type="Pfam" id="PF04963">
    <property type="entry name" value="Sigma54_CBD"/>
    <property type="match status" value="1"/>
</dbReference>
<evidence type="ECO:0000313" key="12">
    <source>
        <dbReference type="EMBL" id="SVA37018.1"/>
    </source>
</evidence>
<dbReference type="GO" id="GO:0006352">
    <property type="term" value="P:DNA-templated transcription initiation"/>
    <property type="evidence" value="ECO:0007669"/>
    <property type="project" value="InterPro"/>
</dbReference>
<evidence type="ECO:0000256" key="2">
    <source>
        <dbReference type="ARBA" id="ARBA00022478"/>
    </source>
</evidence>
<dbReference type="PROSITE" id="PS00718">
    <property type="entry name" value="SIGMA54_2"/>
    <property type="match status" value="1"/>
</dbReference>
<comment type="similarity">
    <text evidence="1">Belongs to the sigma-54 factor family.</text>
</comment>
<feature type="domain" description="RNA polymerase sigma factor 54 DNA-binding" evidence="10">
    <location>
        <begin position="265"/>
        <end position="422"/>
    </location>
</feature>